<evidence type="ECO:0000313" key="2">
    <source>
        <dbReference type="Proteomes" id="UP000237105"/>
    </source>
</evidence>
<keyword evidence="2" id="KW-1185">Reference proteome</keyword>
<protein>
    <submittedName>
        <fullName evidence="1">Uncharacterized protein</fullName>
    </submittedName>
</protein>
<organism evidence="1 2">
    <name type="scientific">Parasponia andersonii</name>
    <name type="common">Sponia andersonii</name>
    <dbReference type="NCBI Taxonomy" id="3476"/>
    <lineage>
        <taxon>Eukaryota</taxon>
        <taxon>Viridiplantae</taxon>
        <taxon>Streptophyta</taxon>
        <taxon>Embryophyta</taxon>
        <taxon>Tracheophyta</taxon>
        <taxon>Spermatophyta</taxon>
        <taxon>Magnoliopsida</taxon>
        <taxon>eudicotyledons</taxon>
        <taxon>Gunneridae</taxon>
        <taxon>Pentapetalae</taxon>
        <taxon>rosids</taxon>
        <taxon>fabids</taxon>
        <taxon>Rosales</taxon>
        <taxon>Cannabaceae</taxon>
        <taxon>Parasponia</taxon>
    </lineage>
</organism>
<comment type="caution">
    <text evidence="1">The sequence shown here is derived from an EMBL/GenBank/DDBJ whole genome shotgun (WGS) entry which is preliminary data.</text>
</comment>
<dbReference type="Proteomes" id="UP000237105">
    <property type="component" value="Unassembled WGS sequence"/>
</dbReference>
<sequence>MAIESWIKLLRLKFVATSYSAGIAECTCCHSHCSSRFTINLNLSRKYRIRLKNRDIVRWEPNHESSLMGFGRLLH</sequence>
<name>A0A2P5E141_PARAD</name>
<reference evidence="2" key="1">
    <citation type="submission" date="2016-06" db="EMBL/GenBank/DDBJ databases">
        <title>Parallel loss of symbiosis genes in relatives of nitrogen-fixing non-legume Parasponia.</title>
        <authorList>
            <person name="Van Velzen R."/>
            <person name="Holmer R."/>
            <person name="Bu F."/>
            <person name="Rutten L."/>
            <person name="Van Zeijl A."/>
            <person name="Liu W."/>
            <person name="Santuari L."/>
            <person name="Cao Q."/>
            <person name="Sharma T."/>
            <person name="Shen D."/>
            <person name="Roswanjaya Y."/>
            <person name="Wardhani T."/>
            <person name="Kalhor M.S."/>
            <person name="Jansen J."/>
            <person name="Van den Hoogen J."/>
            <person name="Gungor B."/>
            <person name="Hartog M."/>
            <person name="Hontelez J."/>
            <person name="Verver J."/>
            <person name="Yang W.-C."/>
            <person name="Schijlen E."/>
            <person name="Repin R."/>
            <person name="Schilthuizen M."/>
            <person name="Schranz E."/>
            <person name="Heidstra R."/>
            <person name="Miyata K."/>
            <person name="Fedorova E."/>
            <person name="Kohlen W."/>
            <person name="Bisseling T."/>
            <person name="Smit S."/>
            <person name="Geurts R."/>
        </authorList>
    </citation>
    <scope>NUCLEOTIDE SEQUENCE [LARGE SCALE GENOMIC DNA]</scope>
    <source>
        <strain evidence="2">cv. WU1-14</strain>
    </source>
</reference>
<accession>A0A2P5E141</accession>
<proteinExistence type="predicted"/>
<gene>
    <name evidence="1" type="ORF">PanWU01x14_013750</name>
</gene>
<evidence type="ECO:0000313" key="1">
    <source>
        <dbReference type="EMBL" id="PON79259.1"/>
    </source>
</evidence>
<dbReference type="EMBL" id="JXTB01000005">
    <property type="protein sequence ID" value="PON79259.1"/>
    <property type="molecule type" value="Genomic_DNA"/>
</dbReference>
<dbReference type="AlphaFoldDB" id="A0A2P5E141"/>